<reference evidence="2" key="1">
    <citation type="submission" date="2016-11" db="UniProtKB">
        <authorList>
            <consortium name="WormBaseParasite"/>
        </authorList>
    </citation>
    <scope>IDENTIFICATION</scope>
    <source>
        <strain evidence="2">KR3021</strain>
    </source>
</reference>
<protein>
    <submittedName>
        <fullName evidence="2">Ig-like domain-containing protein</fullName>
    </submittedName>
</protein>
<dbReference type="WBParaSite" id="RSKR_0000668000.1">
    <property type="protein sequence ID" value="RSKR_0000668000.1"/>
    <property type="gene ID" value="RSKR_0000668000"/>
</dbReference>
<name>A0AC35U1L4_9BILA</name>
<organism evidence="1 2">
    <name type="scientific">Rhabditophanes sp. KR3021</name>
    <dbReference type="NCBI Taxonomy" id="114890"/>
    <lineage>
        <taxon>Eukaryota</taxon>
        <taxon>Metazoa</taxon>
        <taxon>Ecdysozoa</taxon>
        <taxon>Nematoda</taxon>
        <taxon>Chromadorea</taxon>
        <taxon>Rhabditida</taxon>
        <taxon>Tylenchina</taxon>
        <taxon>Panagrolaimomorpha</taxon>
        <taxon>Strongyloidoidea</taxon>
        <taxon>Alloionematidae</taxon>
        <taxon>Rhabditophanes</taxon>
    </lineage>
</organism>
<proteinExistence type="predicted"/>
<evidence type="ECO:0000313" key="1">
    <source>
        <dbReference type="Proteomes" id="UP000095286"/>
    </source>
</evidence>
<evidence type="ECO:0000313" key="2">
    <source>
        <dbReference type="WBParaSite" id="RSKR_0000668000.1"/>
    </source>
</evidence>
<sequence length="305" mass="34590">MVAGFGETTNCHIRGNNRTLNTIQIKYNSCGLVNTKVGAKTIKLTISFHPHFLTSTDRSYKITCLQAKIHQHHPTKDNFNVQFPSKQVSIVGNVATIPCTYQVSSLTKGNLHDWQCHNTRGYACFRIINCTIKNVLPGLGGDGGRTTISGGREWWYVKDWRSLHITDKKITYHNCKPIFLKDKKTGQIEVGKVTEVDILNLMKSDAIKVIGLDHSTNIIAYLNDNEMEAKNVFKAFPKLSKLDIQIHFDNSFEQFTLNEYKKSLDICINRTPTIINLKLLEGQVAYMGDIPKVNTIFNYFKTSQD</sequence>
<dbReference type="Proteomes" id="UP000095286">
    <property type="component" value="Unplaced"/>
</dbReference>
<accession>A0AC35U1L4</accession>